<keyword evidence="2" id="KW-0004">4Fe-4S</keyword>
<dbReference type="InterPro" id="IPR003451">
    <property type="entry name" value="LytB/IspH"/>
</dbReference>
<keyword evidence="3" id="KW-0479">Metal-binding</keyword>
<keyword evidence="5" id="KW-0408">Iron</keyword>
<evidence type="ECO:0000313" key="11">
    <source>
        <dbReference type="EMBL" id="AAU93937.1"/>
    </source>
</evidence>
<keyword evidence="4" id="KW-0560">Oxidoreductase</keyword>
<dbReference type="PANTHER" id="PTHR31619">
    <property type="entry name" value="4-HYDROXY-3-METHYLBUT-2-ENYL DIPHOSPHATE REDUCTASE, CHLOROPLASTIC"/>
    <property type="match status" value="1"/>
</dbReference>
<comment type="similarity">
    <text evidence="9">Belongs to the IspH family.</text>
</comment>
<feature type="non-terminal residue" evidence="11">
    <location>
        <position position="1"/>
    </location>
</feature>
<dbReference type="Gene3D" id="3.40.1010.20">
    <property type="entry name" value="4-hydroxy-3-methylbut-2-enyl diphosphate reductase, catalytic domain"/>
    <property type="match status" value="1"/>
</dbReference>
<keyword evidence="6" id="KW-0411">Iron-sulfur</keyword>
<dbReference type="EC" id="1.17.7.4" evidence="10"/>
<evidence type="ECO:0000256" key="8">
    <source>
        <dbReference type="ARBA" id="ARBA00046314"/>
    </source>
</evidence>
<proteinExistence type="evidence at transcript level"/>
<protein>
    <recommendedName>
        <fullName evidence="10">4-hydroxy-3-methylbut-2-enyl diphosphate reductase</fullName>
        <ecNumber evidence="10">1.17.7.4</ecNumber>
    </recommendedName>
</protein>
<evidence type="ECO:0000256" key="3">
    <source>
        <dbReference type="ARBA" id="ARBA00022723"/>
    </source>
</evidence>
<sequence>RRLNYGSPGAESARGRDGEMNGVASYWVDSAARIDVENNAIAHKTAHGRAGGVTQNWLTPGKPICVGVTSGASTPDRSVENVLDCIFRIYDPSFQGIPVLEHDTALDRPSEEE</sequence>
<evidence type="ECO:0000256" key="7">
    <source>
        <dbReference type="ARBA" id="ARBA00046313"/>
    </source>
</evidence>
<evidence type="ECO:0000256" key="6">
    <source>
        <dbReference type="ARBA" id="ARBA00023014"/>
    </source>
</evidence>
<dbReference type="PANTHER" id="PTHR31619:SF5">
    <property type="entry name" value="4-HYDROXY-3-METHYLBUT-2-ENYL DIPHOSPHATE REDUCTASE, CHLOROPLASTIC"/>
    <property type="match status" value="1"/>
</dbReference>
<evidence type="ECO:0000256" key="1">
    <source>
        <dbReference type="ARBA" id="ARBA00001966"/>
    </source>
</evidence>
<comment type="cofactor">
    <cofactor evidence="1">
        <name>[4Fe-4S] cluster</name>
        <dbReference type="ChEBI" id="CHEBI:49883"/>
    </cofactor>
</comment>
<evidence type="ECO:0000256" key="5">
    <source>
        <dbReference type="ARBA" id="ARBA00023004"/>
    </source>
</evidence>
<name>Q5YBC4_HELSJ</name>
<evidence type="ECO:0000256" key="2">
    <source>
        <dbReference type="ARBA" id="ARBA00022485"/>
    </source>
</evidence>
<evidence type="ECO:0000256" key="9">
    <source>
        <dbReference type="ARBA" id="ARBA00046335"/>
    </source>
</evidence>
<comment type="pathway">
    <text evidence="8">Isoprenoid biosynthesis; dimethylallyl diphosphate biosynthesis; dimethylallyl diphosphate from (2E)-4-hydroxy-3-methylbutenyl diphosphate: step 1/1.</text>
</comment>
<dbReference type="AlphaFoldDB" id="Q5YBC4"/>
<evidence type="ECO:0000256" key="4">
    <source>
        <dbReference type="ARBA" id="ARBA00023002"/>
    </source>
</evidence>
<organism evidence="11">
    <name type="scientific">Helicosporidium sp. subsp. Simulium jonesii</name>
    <name type="common">Green alga</name>
    <dbReference type="NCBI Taxonomy" id="145475"/>
    <lineage>
        <taxon>Eukaryota</taxon>
        <taxon>Viridiplantae</taxon>
        <taxon>Chlorophyta</taxon>
        <taxon>core chlorophytes</taxon>
        <taxon>Trebouxiophyceae</taxon>
        <taxon>Chlorellales</taxon>
        <taxon>Chlorellaceae</taxon>
        <taxon>Helicosporidium</taxon>
    </lineage>
</organism>
<accession>Q5YBC4</accession>
<dbReference type="EMBL" id="AY596501">
    <property type="protein sequence ID" value="AAU93937.1"/>
    <property type="molecule type" value="mRNA"/>
</dbReference>
<dbReference type="Pfam" id="PF02401">
    <property type="entry name" value="LYTB"/>
    <property type="match status" value="1"/>
</dbReference>
<comment type="pathway">
    <text evidence="7">Isoprenoid biosynthesis; isopentenyl diphosphate biosynthesis via DXP pathway; isopentenyl diphosphate from 1-deoxy-D-xylulose 5-phosphate: step 6/6.</text>
</comment>
<evidence type="ECO:0000256" key="10">
    <source>
        <dbReference type="ARBA" id="ARBA00047177"/>
    </source>
</evidence>
<reference evidence="11" key="1">
    <citation type="journal article" date="2004" name="Eukaryot. Cell">
        <title>Nucleus-encoded genes for plastid-targeted proteins in Helicosporidium: functional diversity of a cryptic plastid in a parasitic alga.</title>
        <authorList>
            <person name="de Koning A.P."/>
            <person name="Keeling P.J."/>
        </authorList>
    </citation>
    <scope>NUCLEOTIDE SEQUENCE</scope>
</reference>